<name>A0A1S8DCI9_9GAMM</name>
<keyword evidence="2" id="KW-1185">Reference proteome</keyword>
<sequence>MSEWKAKQIIDNEWRRVIEQGYRAEETCLETRMPIRSADPKSFHISSDPKSFHILSRTPRDYWATAE</sequence>
<gene>
    <name evidence="1" type="ORF">BXT89_17420</name>
</gene>
<evidence type="ECO:0000313" key="1">
    <source>
        <dbReference type="EMBL" id="ONM42559.1"/>
    </source>
</evidence>
<protein>
    <submittedName>
        <fullName evidence="1">Uncharacterized protein</fullName>
    </submittedName>
</protein>
<dbReference type="STRING" id="254161.SAMN05216256_12516"/>
<dbReference type="EMBL" id="MUBC01000062">
    <property type="protein sequence ID" value="ONM42559.1"/>
    <property type="molecule type" value="Genomic_DNA"/>
</dbReference>
<evidence type="ECO:0000313" key="2">
    <source>
        <dbReference type="Proteomes" id="UP000242847"/>
    </source>
</evidence>
<reference evidence="1 2" key="1">
    <citation type="submission" date="2017-01" db="EMBL/GenBank/DDBJ databases">
        <title>Draft genome sequence of Pseudomonas pachastrellae type strain CCUG 46540T from a deep sea.</title>
        <authorList>
            <person name="Gomila M."/>
            <person name="Mulet M."/>
            <person name="Lalucat J."/>
            <person name="Garcia-Valdes E."/>
        </authorList>
    </citation>
    <scope>NUCLEOTIDE SEQUENCE [LARGE SCALE GENOMIC DNA]</scope>
    <source>
        <strain evidence="1 2">CCUG 46540</strain>
    </source>
</reference>
<accession>A0A1S8DCI9</accession>
<proteinExistence type="predicted"/>
<organism evidence="1 2">
    <name type="scientific">Halopseudomonas pachastrellae</name>
    <dbReference type="NCBI Taxonomy" id="254161"/>
    <lineage>
        <taxon>Bacteria</taxon>
        <taxon>Pseudomonadati</taxon>
        <taxon>Pseudomonadota</taxon>
        <taxon>Gammaproteobacteria</taxon>
        <taxon>Pseudomonadales</taxon>
        <taxon>Pseudomonadaceae</taxon>
        <taxon>Halopseudomonas</taxon>
    </lineage>
</organism>
<comment type="caution">
    <text evidence="1">The sequence shown here is derived from an EMBL/GenBank/DDBJ whole genome shotgun (WGS) entry which is preliminary data.</text>
</comment>
<dbReference type="Proteomes" id="UP000242847">
    <property type="component" value="Unassembled WGS sequence"/>
</dbReference>
<dbReference type="AlphaFoldDB" id="A0A1S8DCI9"/>